<dbReference type="AlphaFoldDB" id="A0A382FXJ8"/>
<accession>A0A382FXJ8</accession>
<evidence type="ECO:0008006" key="2">
    <source>
        <dbReference type="Google" id="ProtNLM"/>
    </source>
</evidence>
<name>A0A382FXJ8_9ZZZZ</name>
<dbReference type="EMBL" id="UINC01052456">
    <property type="protein sequence ID" value="SVB67806.1"/>
    <property type="molecule type" value="Genomic_DNA"/>
</dbReference>
<gene>
    <name evidence="1" type="ORF">METZ01_LOCUS220660</name>
</gene>
<evidence type="ECO:0000313" key="1">
    <source>
        <dbReference type="EMBL" id="SVB67806.1"/>
    </source>
</evidence>
<reference evidence="1" key="1">
    <citation type="submission" date="2018-05" db="EMBL/GenBank/DDBJ databases">
        <authorList>
            <person name="Lanie J.A."/>
            <person name="Ng W.-L."/>
            <person name="Kazmierczak K.M."/>
            <person name="Andrzejewski T.M."/>
            <person name="Davidsen T.M."/>
            <person name="Wayne K.J."/>
            <person name="Tettelin H."/>
            <person name="Glass J.I."/>
            <person name="Rusch D."/>
            <person name="Podicherti R."/>
            <person name="Tsui H.-C.T."/>
            <person name="Winkler M.E."/>
        </authorList>
    </citation>
    <scope>NUCLEOTIDE SEQUENCE</scope>
</reference>
<protein>
    <recommendedName>
        <fullName evidence="2">Outer membrane protein beta-barrel domain-containing protein</fullName>
    </recommendedName>
</protein>
<sequence>MKPVIIFITLFSVSFGGSLRDVGALMESVMFYGNVNSSNVITDKYLGADTEFSYGSSYGIQAQLSSLGVKGRFNKFYLSLGLSEGGFLQKNIHQAIDYEIQKRYRIHYVHTALFYPLPFSIRKAVIFSGFYAGIPTGGTIETLKGGFTQPDTQLEQSYLKTDFGFLVMVQYNLNRSVAVRSTLKYGLNNSFDYTYEDYKAANRIYGIGISYRYNAKKNHNE</sequence>
<proteinExistence type="predicted"/>
<organism evidence="1">
    <name type="scientific">marine metagenome</name>
    <dbReference type="NCBI Taxonomy" id="408172"/>
    <lineage>
        <taxon>unclassified sequences</taxon>
        <taxon>metagenomes</taxon>
        <taxon>ecological metagenomes</taxon>
    </lineage>
</organism>